<evidence type="ECO:0000313" key="2">
    <source>
        <dbReference type="Proteomes" id="UP000546806"/>
    </source>
</evidence>
<proteinExistence type="predicted"/>
<comment type="caution">
    <text evidence="1">The sequence shown here is derived from an EMBL/GenBank/DDBJ whole genome shotgun (WGS) entry which is preliminary data.</text>
</comment>
<reference evidence="1 2" key="1">
    <citation type="submission" date="2020-03" db="EMBL/GenBank/DDBJ databases">
        <title>Soil Listeria distribution.</title>
        <authorList>
            <person name="Liao J."/>
            <person name="Wiedmann M."/>
        </authorList>
    </citation>
    <scope>NUCLEOTIDE SEQUENCE [LARGE SCALE GENOMIC DNA]</scope>
    <source>
        <strain evidence="1 2">FSL L7-0435</strain>
    </source>
</reference>
<gene>
    <name evidence="1" type="ORF">HCA78_02375</name>
</gene>
<protein>
    <submittedName>
        <fullName evidence="1">Uncharacterized protein</fullName>
    </submittedName>
</protein>
<dbReference type="AlphaFoldDB" id="A0A841W1R2"/>
<sequence>MNTDFKIVWSKGFQNKISDEEYQVTEKLQPMIQEQIIAQPLFEKKLMIVIVNAKYRTVDVLELMALIINNTGKPIDDYKMLISLVSDDTQSDMYRFEFNKKNQGMLKPNTACMECLTFEKPFKEVMDLQTLKIEFEMMYDPNKPVYIF</sequence>
<organism evidence="1 2">
    <name type="scientific">Listeria booriae</name>
    <dbReference type="NCBI Taxonomy" id="1552123"/>
    <lineage>
        <taxon>Bacteria</taxon>
        <taxon>Bacillati</taxon>
        <taxon>Bacillota</taxon>
        <taxon>Bacilli</taxon>
        <taxon>Bacillales</taxon>
        <taxon>Listeriaceae</taxon>
        <taxon>Listeria</taxon>
    </lineage>
</organism>
<name>A0A841W1R2_9LIST</name>
<evidence type="ECO:0000313" key="1">
    <source>
        <dbReference type="EMBL" id="MBC2002598.1"/>
    </source>
</evidence>
<dbReference type="EMBL" id="JAARWW010000001">
    <property type="protein sequence ID" value="MBC2002598.1"/>
    <property type="molecule type" value="Genomic_DNA"/>
</dbReference>
<dbReference type="RefSeq" id="WP_185368455.1">
    <property type="nucleotide sequence ID" value="NZ_JAAROK010000004.1"/>
</dbReference>
<accession>A0A841W1R2</accession>
<dbReference type="Proteomes" id="UP000546806">
    <property type="component" value="Unassembled WGS sequence"/>
</dbReference>